<evidence type="ECO:0000259" key="2">
    <source>
        <dbReference type="PROSITE" id="PS51819"/>
    </source>
</evidence>
<dbReference type="RefSeq" id="WP_343814927.1">
    <property type="nucleotide sequence ID" value="NZ_BAAAFA010000002.1"/>
</dbReference>
<dbReference type="PANTHER" id="PTHR33993:SF14">
    <property type="entry name" value="GB|AAF24581.1"/>
    <property type="match status" value="1"/>
</dbReference>
<dbReference type="InterPro" id="IPR029068">
    <property type="entry name" value="Glyas_Bleomycin-R_OHBP_Dase"/>
</dbReference>
<dbReference type="PANTHER" id="PTHR33993">
    <property type="entry name" value="GLYOXALASE-RELATED"/>
    <property type="match status" value="1"/>
</dbReference>
<organism evidence="3 4">
    <name type="scientific">Colwellia asteriadis</name>
    <dbReference type="NCBI Taxonomy" id="517723"/>
    <lineage>
        <taxon>Bacteria</taxon>
        <taxon>Pseudomonadati</taxon>
        <taxon>Pseudomonadota</taxon>
        <taxon>Gammaproteobacteria</taxon>
        <taxon>Alteromonadales</taxon>
        <taxon>Colwelliaceae</taxon>
        <taxon>Colwellia</taxon>
    </lineage>
</organism>
<accession>A0ABP3WEB5</accession>
<dbReference type="PROSITE" id="PS51819">
    <property type="entry name" value="VOC"/>
    <property type="match status" value="1"/>
</dbReference>
<keyword evidence="1" id="KW-0732">Signal</keyword>
<feature type="domain" description="VOC" evidence="2">
    <location>
        <begin position="44"/>
        <end position="160"/>
    </location>
</feature>
<evidence type="ECO:0000313" key="3">
    <source>
        <dbReference type="EMBL" id="GAA0812457.1"/>
    </source>
</evidence>
<dbReference type="Gene3D" id="3.10.180.10">
    <property type="entry name" value="2,3-Dihydroxybiphenyl 1,2-Dioxygenase, domain 1"/>
    <property type="match status" value="2"/>
</dbReference>
<name>A0ABP3WEB5_9GAMM</name>
<dbReference type="InterPro" id="IPR037523">
    <property type="entry name" value="VOC_core"/>
</dbReference>
<dbReference type="Proteomes" id="UP001500021">
    <property type="component" value="Unassembled WGS sequence"/>
</dbReference>
<proteinExistence type="predicted"/>
<feature type="chain" id="PRO_5046690768" evidence="1">
    <location>
        <begin position="25"/>
        <end position="285"/>
    </location>
</feature>
<gene>
    <name evidence="3" type="ORF">GCM10009111_06420</name>
</gene>
<evidence type="ECO:0000256" key="1">
    <source>
        <dbReference type="SAM" id="SignalP"/>
    </source>
</evidence>
<keyword evidence="4" id="KW-1185">Reference proteome</keyword>
<dbReference type="InterPro" id="IPR004360">
    <property type="entry name" value="Glyas_Fos-R_dOase_dom"/>
</dbReference>
<comment type="caution">
    <text evidence="3">The sequence shown here is derived from an EMBL/GenBank/DDBJ whole genome shotgun (WGS) entry which is preliminary data.</text>
</comment>
<dbReference type="InterPro" id="IPR052164">
    <property type="entry name" value="Anthracycline_SecMetBiosynth"/>
</dbReference>
<sequence length="285" mass="31557">MKVTSKYCAAMLFILLIFNKPISAAEPEQPIAADTIQGKIIQGQIIWGDLYTGNVQASLDFYTATFGWTTKTFGQDNTRYHLLYDGDQAIAGVLKRPTQRNKTESALWIGSFATNNVQLAVNNASNKQATIMLAPHNFALYGERAVIADPQGAIVALLDLDEKKQSHQNISAKWDWAQLFSVNTQKAADFYRDAFSYSIEQVENNKGSFYLLKQEILRASIVSIPASFEQRDRWVNFVVVDNLAKTLVAADKNGAEIIYQPQGAQVAIIADPQGALLGLTEQESE</sequence>
<dbReference type="EMBL" id="BAAAFA010000002">
    <property type="protein sequence ID" value="GAA0812457.1"/>
    <property type="molecule type" value="Genomic_DNA"/>
</dbReference>
<protein>
    <submittedName>
        <fullName evidence="3">VOC family protein</fullName>
    </submittedName>
</protein>
<reference evidence="4" key="1">
    <citation type="journal article" date="2019" name="Int. J. Syst. Evol. Microbiol.">
        <title>The Global Catalogue of Microorganisms (GCM) 10K type strain sequencing project: providing services to taxonomists for standard genome sequencing and annotation.</title>
        <authorList>
            <consortium name="The Broad Institute Genomics Platform"/>
            <consortium name="The Broad Institute Genome Sequencing Center for Infectious Disease"/>
            <person name="Wu L."/>
            <person name="Ma J."/>
        </authorList>
    </citation>
    <scope>NUCLEOTIDE SEQUENCE [LARGE SCALE GENOMIC DNA]</scope>
    <source>
        <strain evidence="4">JCM 15608</strain>
    </source>
</reference>
<feature type="signal peptide" evidence="1">
    <location>
        <begin position="1"/>
        <end position="24"/>
    </location>
</feature>
<dbReference type="Pfam" id="PF00903">
    <property type="entry name" value="Glyoxalase"/>
    <property type="match status" value="1"/>
</dbReference>
<dbReference type="SUPFAM" id="SSF54593">
    <property type="entry name" value="Glyoxalase/Bleomycin resistance protein/Dihydroxybiphenyl dioxygenase"/>
    <property type="match status" value="2"/>
</dbReference>
<evidence type="ECO:0000313" key="4">
    <source>
        <dbReference type="Proteomes" id="UP001500021"/>
    </source>
</evidence>